<evidence type="ECO:0000313" key="3">
    <source>
        <dbReference type="Proteomes" id="UP000675940"/>
    </source>
</evidence>
<evidence type="ECO:0008006" key="4">
    <source>
        <dbReference type="Google" id="ProtNLM"/>
    </source>
</evidence>
<dbReference type="Proteomes" id="UP000675940">
    <property type="component" value="Unassembled WGS sequence"/>
</dbReference>
<dbReference type="AlphaFoldDB" id="A0A940MVP4"/>
<sequence length="178" mass="19504">MRSKPLILHYRLTPEMMIDTMMTLAPMSFGRGATGGVGVAFRMLGWLALAALMGLALRFYGRHPLVLVAVAASAGAAVGVVALQTTLHKAAWLSYRRIAERAAAEGEYRLEITEDRLREETAESLRQVALSQIDRVLRIDGASVLVANGLGFVVPDEALPDDMSPENLKDLLNWWRGE</sequence>
<feature type="transmembrane region" description="Helical" evidence="1">
    <location>
        <begin position="66"/>
        <end position="87"/>
    </location>
</feature>
<keyword evidence="1" id="KW-1133">Transmembrane helix</keyword>
<keyword evidence="1" id="KW-0472">Membrane</keyword>
<gene>
    <name evidence="2" type="ORF">J5474_14795</name>
</gene>
<protein>
    <recommendedName>
        <fullName evidence="4">YcxB-like protein domain-containing protein</fullName>
    </recommendedName>
</protein>
<accession>A0A940MVP4</accession>
<evidence type="ECO:0000313" key="2">
    <source>
        <dbReference type="EMBL" id="MBP0483749.1"/>
    </source>
</evidence>
<keyword evidence="1" id="KW-0812">Transmembrane</keyword>
<feature type="transmembrane region" description="Helical" evidence="1">
    <location>
        <begin position="39"/>
        <end position="60"/>
    </location>
</feature>
<proteinExistence type="predicted"/>
<reference evidence="2" key="1">
    <citation type="submission" date="2021-03" db="EMBL/GenBank/DDBJ databases">
        <title>Sagittula salina sp. nov. strain M10.9X isolated from the marine waste.</title>
        <authorList>
            <person name="Satari L."/>
            <person name="Molina-Menor E."/>
            <person name="Vidal-Verdu A."/>
            <person name="Pascual J."/>
            <person name="Pereto J."/>
            <person name="Porcar M."/>
        </authorList>
    </citation>
    <scope>NUCLEOTIDE SEQUENCE</scope>
    <source>
        <strain evidence="2">M10.9X</strain>
    </source>
</reference>
<comment type="caution">
    <text evidence="2">The sequence shown here is derived from an EMBL/GenBank/DDBJ whole genome shotgun (WGS) entry which is preliminary data.</text>
</comment>
<organism evidence="2 3">
    <name type="scientific">Sagittula salina</name>
    <dbReference type="NCBI Taxonomy" id="2820268"/>
    <lineage>
        <taxon>Bacteria</taxon>
        <taxon>Pseudomonadati</taxon>
        <taxon>Pseudomonadota</taxon>
        <taxon>Alphaproteobacteria</taxon>
        <taxon>Rhodobacterales</taxon>
        <taxon>Roseobacteraceae</taxon>
        <taxon>Sagittula</taxon>
    </lineage>
</organism>
<dbReference type="EMBL" id="JAGISH010000008">
    <property type="protein sequence ID" value="MBP0483749.1"/>
    <property type="molecule type" value="Genomic_DNA"/>
</dbReference>
<evidence type="ECO:0000256" key="1">
    <source>
        <dbReference type="SAM" id="Phobius"/>
    </source>
</evidence>
<keyword evidence="3" id="KW-1185">Reference proteome</keyword>
<name>A0A940MVP4_9RHOB</name>
<dbReference type="RefSeq" id="WP_209361694.1">
    <property type="nucleotide sequence ID" value="NZ_JAGISH010000008.1"/>
</dbReference>